<dbReference type="AlphaFoldDB" id="A0AAV7P4I8"/>
<evidence type="ECO:0000256" key="1">
    <source>
        <dbReference type="SAM" id="MobiDB-lite"/>
    </source>
</evidence>
<protein>
    <recommendedName>
        <fullName evidence="4">Neurotrophin-3</fullName>
    </recommendedName>
</protein>
<name>A0AAV7P4I8_PLEWA</name>
<comment type="caution">
    <text evidence="2">The sequence shown here is derived from an EMBL/GenBank/DDBJ whole genome shotgun (WGS) entry which is preliminary data.</text>
</comment>
<keyword evidence="3" id="KW-1185">Reference proteome</keyword>
<organism evidence="2 3">
    <name type="scientific">Pleurodeles waltl</name>
    <name type="common">Iberian ribbed newt</name>
    <dbReference type="NCBI Taxonomy" id="8319"/>
    <lineage>
        <taxon>Eukaryota</taxon>
        <taxon>Metazoa</taxon>
        <taxon>Chordata</taxon>
        <taxon>Craniata</taxon>
        <taxon>Vertebrata</taxon>
        <taxon>Euteleostomi</taxon>
        <taxon>Amphibia</taxon>
        <taxon>Batrachia</taxon>
        <taxon>Caudata</taxon>
        <taxon>Salamandroidea</taxon>
        <taxon>Salamandridae</taxon>
        <taxon>Pleurodelinae</taxon>
        <taxon>Pleurodeles</taxon>
    </lineage>
</organism>
<gene>
    <name evidence="2" type="ORF">NDU88_001017</name>
</gene>
<feature type="compositionally biased region" description="Polar residues" evidence="1">
    <location>
        <begin position="25"/>
        <end position="37"/>
    </location>
</feature>
<dbReference type="Proteomes" id="UP001066276">
    <property type="component" value="Chromosome 7"/>
</dbReference>
<proteinExistence type="predicted"/>
<reference evidence="2" key="1">
    <citation type="journal article" date="2022" name="bioRxiv">
        <title>Sequencing and chromosome-scale assembly of the giantPleurodeles waltlgenome.</title>
        <authorList>
            <person name="Brown T."/>
            <person name="Elewa A."/>
            <person name="Iarovenko S."/>
            <person name="Subramanian E."/>
            <person name="Araus A.J."/>
            <person name="Petzold A."/>
            <person name="Susuki M."/>
            <person name="Suzuki K.-i.T."/>
            <person name="Hayashi T."/>
            <person name="Toyoda A."/>
            <person name="Oliveira C."/>
            <person name="Osipova E."/>
            <person name="Leigh N.D."/>
            <person name="Simon A."/>
            <person name="Yun M.H."/>
        </authorList>
    </citation>
    <scope>NUCLEOTIDE SEQUENCE</scope>
    <source>
        <strain evidence="2">20211129_DDA</strain>
        <tissue evidence="2">Liver</tissue>
    </source>
</reference>
<evidence type="ECO:0000313" key="2">
    <source>
        <dbReference type="EMBL" id="KAJ1122531.1"/>
    </source>
</evidence>
<accession>A0AAV7P4I8</accession>
<sequence length="119" mass="13720">MTFIQPTSVSGKDVVGQVDMTHSQQARVLSSNTSNTVFELLPPERSESRRSRKPRQPLKRREARVAAYWSDSAKTAELRLRQWKSGAEDVRGYQHIWVRTCNRSDKQAKLYQMSIVPTQ</sequence>
<evidence type="ECO:0000313" key="3">
    <source>
        <dbReference type="Proteomes" id="UP001066276"/>
    </source>
</evidence>
<evidence type="ECO:0008006" key="4">
    <source>
        <dbReference type="Google" id="ProtNLM"/>
    </source>
</evidence>
<dbReference type="EMBL" id="JANPWB010000011">
    <property type="protein sequence ID" value="KAJ1122531.1"/>
    <property type="molecule type" value="Genomic_DNA"/>
</dbReference>
<feature type="region of interest" description="Disordered" evidence="1">
    <location>
        <begin position="25"/>
        <end position="63"/>
    </location>
</feature>